<reference evidence="2" key="1">
    <citation type="journal article" date="2020" name="bioRxiv">
        <title>A rank-normalized archaeal taxonomy based on genome phylogeny resolves widespread incomplete and uneven classifications.</title>
        <authorList>
            <person name="Rinke C."/>
            <person name="Chuvochina M."/>
            <person name="Mussig A.J."/>
            <person name="Chaumeil P.-A."/>
            <person name="Waite D.W."/>
            <person name="Whitman W.B."/>
            <person name="Parks D.H."/>
            <person name="Hugenholtz P."/>
        </authorList>
    </citation>
    <scope>NUCLEOTIDE SEQUENCE</scope>
    <source>
        <strain evidence="2">UBA8839</strain>
    </source>
</reference>
<dbReference type="SUPFAM" id="SSF88723">
    <property type="entry name" value="PIN domain-like"/>
    <property type="match status" value="1"/>
</dbReference>
<evidence type="ECO:0000313" key="2">
    <source>
        <dbReference type="EMBL" id="HII46816.1"/>
    </source>
</evidence>
<gene>
    <name evidence="2" type="ORF">HA333_05045</name>
</gene>
<comment type="caution">
    <text evidence="2">The sequence shown here is derived from an EMBL/GenBank/DDBJ whole genome shotgun (WGS) entry which is preliminary data.</text>
</comment>
<dbReference type="InterPro" id="IPR002716">
    <property type="entry name" value="PIN_dom"/>
</dbReference>
<dbReference type="AlphaFoldDB" id="A0A832SWM4"/>
<dbReference type="GeneID" id="1464780"/>
<feature type="domain" description="PIN" evidence="1">
    <location>
        <begin position="58"/>
        <end position="170"/>
    </location>
</feature>
<name>A0A832SWM4_9CREN</name>
<evidence type="ECO:0000259" key="1">
    <source>
        <dbReference type="Pfam" id="PF01850"/>
    </source>
</evidence>
<organism evidence="2 3">
    <name type="scientific">Pyrobaculum aerophilum</name>
    <dbReference type="NCBI Taxonomy" id="13773"/>
    <lineage>
        <taxon>Archaea</taxon>
        <taxon>Thermoproteota</taxon>
        <taxon>Thermoprotei</taxon>
        <taxon>Thermoproteales</taxon>
        <taxon>Thermoproteaceae</taxon>
        <taxon>Pyrobaculum</taxon>
    </lineage>
</organism>
<protein>
    <recommendedName>
        <fullName evidence="1">PIN domain-containing protein</fullName>
    </recommendedName>
</protein>
<dbReference type="Proteomes" id="UP000651120">
    <property type="component" value="Unassembled WGS sequence"/>
</dbReference>
<evidence type="ECO:0000313" key="3">
    <source>
        <dbReference type="Proteomes" id="UP000651120"/>
    </source>
</evidence>
<dbReference type="EMBL" id="DUJP01000022">
    <property type="protein sequence ID" value="HII46816.1"/>
    <property type="molecule type" value="Genomic_DNA"/>
</dbReference>
<dbReference type="Gene3D" id="3.40.50.1010">
    <property type="entry name" value="5'-nuclease"/>
    <property type="match status" value="1"/>
</dbReference>
<dbReference type="Pfam" id="PF01850">
    <property type="entry name" value="PIN"/>
    <property type="match status" value="1"/>
</dbReference>
<dbReference type="RefSeq" id="WP_011007036.1">
    <property type="nucleotide sequence ID" value="NZ_DUJP01000022.1"/>
</dbReference>
<sequence length="205" mass="24076">MLLDTSVIVLLFECLILNVPYPQVKVSRSLHQILGVQKVGICDLFNELITQRCKGNQCFISKLSILEFTKVFLYKSLTNKEYLKIIKNRNILKAPEDLLMALINIYREAGIFINLVEIEERDLNKALEFLNRLKWNEREIRRKSFDILLFAQAVTRGVKLFTKDRDFLEIRNRLFSPPVEKADIRDRSSGLRLYEDDYIIIISYA</sequence>
<accession>A0A832SWM4</accession>
<dbReference type="InterPro" id="IPR029060">
    <property type="entry name" value="PIN-like_dom_sf"/>
</dbReference>
<proteinExistence type="predicted"/>